<comment type="caution">
    <text evidence="1">The sequence shown here is derived from an EMBL/GenBank/DDBJ whole genome shotgun (WGS) entry which is preliminary data.</text>
</comment>
<reference evidence="1 2" key="1">
    <citation type="journal article" date="2019" name="Sci. Rep.">
        <title>Orb-weaving spider Araneus ventricosus genome elucidates the spidroin gene catalogue.</title>
        <authorList>
            <person name="Kono N."/>
            <person name="Nakamura H."/>
            <person name="Ohtoshi R."/>
            <person name="Moran D.A.P."/>
            <person name="Shinohara A."/>
            <person name="Yoshida Y."/>
            <person name="Fujiwara M."/>
            <person name="Mori M."/>
            <person name="Tomita M."/>
            <person name="Arakawa K."/>
        </authorList>
    </citation>
    <scope>NUCLEOTIDE SEQUENCE [LARGE SCALE GENOMIC DNA]</scope>
</reference>
<organism evidence="1 2">
    <name type="scientific">Araneus ventricosus</name>
    <name type="common">Orbweaver spider</name>
    <name type="synonym">Epeira ventricosa</name>
    <dbReference type="NCBI Taxonomy" id="182803"/>
    <lineage>
        <taxon>Eukaryota</taxon>
        <taxon>Metazoa</taxon>
        <taxon>Ecdysozoa</taxon>
        <taxon>Arthropoda</taxon>
        <taxon>Chelicerata</taxon>
        <taxon>Arachnida</taxon>
        <taxon>Araneae</taxon>
        <taxon>Araneomorphae</taxon>
        <taxon>Entelegynae</taxon>
        <taxon>Araneoidea</taxon>
        <taxon>Araneidae</taxon>
        <taxon>Araneus</taxon>
    </lineage>
</organism>
<name>A0A4Y2R1W3_ARAVE</name>
<protein>
    <submittedName>
        <fullName evidence="1">Uncharacterized protein</fullName>
    </submittedName>
</protein>
<evidence type="ECO:0000313" key="2">
    <source>
        <dbReference type="Proteomes" id="UP000499080"/>
    </source>
</evidence>
<sequence length="476" mass="55242">MDVALADFYITLPSNTNMDYFPNNTQSSYRTKLSSPLILRDEWEVALCEICIPRSWFNIGEHNNAYRILMNREEKTIQEKIEYSISFDYQKVEGVQTFWRKVNEAISSQVSQNVIFSFREETEEVVLTMNEGFEIHLFQGESSKLLYMLHLANENIVIKTSPRTFRFRTSQEPSVHLSFTIVDTNPIDSYEYTIGVTSFLGVDNESLEPKRSNDLFEKINNNIKLLELADLVKISYDETQDEVEIQLAKFVEIHFRLELGRTLLTKLGLTGNTIIKDYAKFKVNNLIPINRNDQFLIIVKKYFEKVETLKQQYSLFLDVGMYKTEKELFNAFQFVTLKQLQNSRVLINVPTGYELLLGRGLADLLGFAKKKLVSGSHVGKYPMELNAGISEIFVYSDIVEPHRTGDTFSPLLRIIPCMNEKDRQIVKHYDKLLYFPVKKKFVETIEIELRTSSGDSIIFTTGKTYVILSFRRKPIN</sequence>
<gene>
    <name evidence="1" type="ORF">AVEN_44607_1</name>
</gene>
<dbReference type="AlphaFoldDB" id="A0A4Y2R1W3"/>
<accession>A0A4Y2R1W3</accession>
<dbReference type="OrthoDB" id="6410137at2759"/>
<dbReference type="Proteomes" id="UP000499080">
    <property type="component" value="Unassembled WGS sequence"/>
</dbReference>
<evidence type="ECO:0000313" key="1">
    <source>
        <dbReference type="EMBL" id="GBN69571.1"/>
    </source>
</evidence>
<proteinExistence type="predicted"/>
<dbReference type="EMBL" id="BGPR01015517">
    <property type="protein sequence ID" value="GBN69571.1"/>
    <property type="molecule type" value="Genomic_DNA"/>
</dbReference>
<keyword evidence="2" id="KW-1185">Reference proteome</keyword>